<dbReference type="AlphaFoldDB" id="A0ABD3D8T3"/>
<evidence type="ECO:0000313" key="2">
    <source>
        <dbReference type="Proteomes" id="UP001632038"/>
    </source>
</evidence>
<protein>
    <submittedName>
        <fullName evidence="1">Uncharacterized protein</fullName>
    </submittedName>
</protein>
<accession>A0ABD3D8T3</accession>
<gene>
    <name evidence="1" type="ORF">CASFOL_018574</name>
</gene>
<name>A0ABD3D8T3_9LAMI</name>
<proteinExistence type="predicted"/>
<reference evidence="2" key="1">
    <citation type="journal article" date="2024" name="IScience">
        <title>Strigolactones Initiate the Formation of Haustorium-like Structures in Castilleja.</title>
        <authorList>
            <person name="Buerger M."/>
            <person name="Peterson D."/>
            <person name="Chory J."/>
        </authorList>
    </citation>
    <scope>NUCLEOTIDE SEQUENCE [LARGE SCALE GENOMIC DNA]</scope>
</reference>
<evidence type="ECO:0000313" key="1">
    <source>
        <dbReference type="EMBL" id="KAL3637406.1"/>
    </source>
</evidence>
<comment type="caution">
    <text evidence="1">The sequence shown here is derived from an EMBL/GenBank/DDBJ whole genome shotgun (WGS) entry which is preliminary data.</text>
</comment>
<sequence length="94" mass="10866">MPEDPNYTLPLEESPMKYFMEEMYAGNSLRSTTVLANEKERERVYDTIFRLPWRCELSNTTMLVEGSSRGFLQQSFPMLCSLLESPSCNKQISA</sequence>
<dbReference type="Proteomes" id="UP001632038">
    <property type="component" value="Unassembled WGS sequence"/>
</dbReference>
<dbReference type="EMBL" id="JAVIJP010000025">
    <property type="protein sequence ID" value="KAL3637406.1"/>
    <property type="molecule type" value="Genomic_DNA"/>
</dbReference>
<organism evidence="1 2">
    <name type="scientific">Castilleja foliolosa</name>
    <dbReference type="NCBI Taxonomy" id="1961234"/>
    <lineage>
        <taxon>Eukaryota</taxon>
        <taxon>Viridiplantae</taxon>
        <taxon>Streptophyta</taxon>
        <taxon>Embryophyta</taxon>
        <taxon>Tracheophyta</taxon>
        <taxon>Spermatophyta</taxon>
        <taxon>Magnoliopsida</taxon>
        <taxon>eudicotyledons</taxon>
        <taxon>Gunneridae</taxon>
        <taxon>Pentapetalae</taxon>
        <taxon>asterids</taxon>
        <taxon>lamiids</taxon>
        <taxon>Lamiales</taxon>
        <taxon>Orobanchaceae</taxon>
        <taxon>Pedicularideae</taxon>
        <taxon>Castillejinae</taxon>
        <taxon>Castilleja</taxon>
    </lineage>
</organism>
<keyword evidence="2" id="KW-1185">Reference proteome</keyword>